<reference evidence="2 3" key="1">
    <citation type="journal article" date="2009" name="Science">
        <title>Green evolution and dynamic adaptations revealed by genomes of the marine picoeukaryotes Micromonas.</title>
        <authorList>
            <person name="Worden A.Z."/>
            <person name="Lee J.H."/>
            <person name="Mock T."/>
            <person name="Rouze P."/>
            <person name="Simmons M.P."/>
            <person name="Aerts A.L."/>
            <person name="Allen A.E."/>
            <person name="Cuvelier M.L."/>
            <person name="Derelle E."/>
            <person name="Everett M.V."/>
            <person name="Foulon E."/>
            <person name="Grimwood J."/>
            <person name="Gundlach H."/>
            <person name="Henrissat B."/>
            <person name="Napoli C."/>
            <person name="McDonald S.M."/>
            <person name="Parker M.S."/>
            <person name="Rombauts S."/>
            <person name="Salamov A."/>
            <person name="Von Dassow P."/>
            <person name="Badger J.H."/>
            <person name="Coutinho P.M."/>
            <person name="Demir E."/>
            <person name="Dubchak I."/>
            <person name="Gentemann C."/>
            <person name="Eikrem W."/>
            <person name="Gready J.E."/>
            <person name="John U."/>
            <person name="Lanier W."/>
            <person name="Lindquist E.A."/>
            <person name="Lucas S."/>
            <person name="Mayer K.F."/>
            <person name="Moreau H."/>
            <person name="Not F."/>
            <person name="Otillar R."/>
            <person name="Panaud O."/>
            <person name="Pangilinan J."/>
            <person name="Paulsen I."/>
            <person name="Piegu B."/>
            <person name="Poliakov A."/>
            <person name="Robbens S."/>
            <person name="Schmutz J."/>
            <person name="Toulza E."/>
            <person name="Wyss T."/>
            <person name="Zelensky A."/>
            <person name="Zhou K."/>
            <person name="Armbrust E.V."/>
            <person name="Bhattacharya D."/>
            <person name="Goodenough U.W."/>
            <person name="Van de Peer Y."/>
            <person name="Grigoriev I.V."/>
        </authorList>
    </citation>
    <scope>NUCLEOTIDE SEQUENCE [LARGE SCALE GENOMIC DNA]</scope>
    <source>
        <strain evidence="2 3">CCMP1545</strain>
    </source>
</reference>
<dbReference type="RefSeq" id="XP_003058454.1">
    <property type="nucleotide sequence ID" value="XM_003058408.1"/>
</dbReference>
<evidence type="ECO:0000313" key="2">
    <source>
        <dbReference type="EMBL" id="EEH56909.1"/>
    </source>
</evidence>
<proteinExistence type="predicted"/>
<dbReference type="Proteomes" id="UP000001876">
    <property type="component" value="Unassembled WGS sequence"/>
</dbReference>
<accession>C1MTA7</accession>
<feature type="compositionally biased region" description="Low complexity" evidence="1">
    <location>
        <begin position="27"/>
        <end position="43"/>
    </location>
</feature>
<dbReference type="EMBL" id="GG663739">
    <property type="protein sequence ID" value="EEH56909.1"/>
    <property type="molecule type" value="Genomic_DNA"/>
</dbReference>
<keyword evidence="3" id="KW-1185">Reference proteome</keyword>
<organism evidence="3">
    <name type="scientific">Micromonas pusilla (strain CCMP1545)</name>
    <name type="common">Picoplanktonic green alga</name>
    <dbReference type="NCBI Taxonomy" id="564608"/>
    <lineage>
        <taxon>Eukaryota</taxon>
        <taxon>Viridiplantae</taxon>
        <taxon>Chlorophyta</taxon>
        <taxon>Mamiellophyceae</taxon>
        <taxon>Mamiellales</taxon>
        <taxon>Mamiellaceae</taxon>
        <taxon>Micromonas</taxon>
    </lineage>
</organism>
<feature type="compositionally biased region" description="Basic and acidic residues" evidence="1">
    <location>
        <begin position="1"/>
        <end position="14"/>
    </location>
</feature>
<feature type="region of interest" description="Disordered" evidence="1">
    <location>
        <begin position="1"/>
        <end position="77"/>
    </location>
</feature>
<name>C1MTA7_MICPC</name>
<feature type="compositionally biased region" description="Basic and acidic residues" evidence="1">
    <location>
        <begin position="119"/>
        <end position="129"/>
    </location>
</feature>
<evidence type="ECO:0000313" key="3">
    <source>
        <dbReference type="Proteomes" id="UP000001876"/>
    </source>
</evidence>
<feature type="region of interest" description="Disordered" evidence="1">
    <location>
        <begin position="89"/>
        <end position="129"/>
    </location>
</feature>
<dbReference type="AlphaFoldDB" id="C1MTA7"/>
<protein>
    <submittedName>
        <fullName evidence="2">Predicted protein</fullName>
    </submittedName>
</protein>
<dbReference type="KEGG" id="mpp:MICPUCDRAFT_57999"/>
<dbReference type="GeneID" id="9684272"/>
<evidence type="ECO:0000256" key="1">
    <source>
        <dbReference type="SAM" id="MobiDB-lite"/>
    </source>
</evidence>
<gene>
    <name evidence="2" type="ORF">MICPUCDRAFT_57999</name>
</gene>
<sequence>MTQLREMREVERGDATVNVRRRRVVRRATTNVGEAGAAPAATPAEEEASGGRGRAGEPEPEQSSFEAEEDAWQRSREAEWAVRAQLRNLKDRETRRRRRVTPPQKGKFVEPFADMSPTAHDDEWNHSVQ</sequence>